<organism evidence="2 3">
    <name type="scientific">Heterorhabditis bacteriophora</name>
    <name type="common">Entomopathogenic nematode worm</name>
    <dbReference type="NCBI Taxonomy" id="37862"/>
    <lineage>
        <taxon>Eukaryota</taxon>
        <taxon>Metazoa</taxon>
        <taxon>Ecdysozoa</taxon>
        <taxon>Nematoda</taxon>
        <taxon>Chromadorea</taxon>
        <taxon>Rhabditida</taxon>
        <taxon>Rhabditina</taxon>
        <taxon>Rhabditomorpha</taxon>
        <taxon>Strongyloidea</taxon>
        <taxon>Heterorhabditidae</taxon>
        <taxon>Heterorhabditis</taxon>
    </lineage>
</organism>
<protein>
    <submittedName>
        <fullName evidence="3">Ovule protein</fullName>
    </submittedName>
</protein>
<feature type="region of interest" description="Disordered" evidence="1">
    <location>
        <begin position="1"/>
        <end position="29"/>
    </location>
</feature>
<accession>A0A1I7WC55</accession>
<feature type="compositionally biased region" description="Pro residues" evidence="1">
    <location>
        <begin position="1"/>
        <end position="10"/>
    </location>
</feature>
<dbReference type="Proteomes" id="UP000095283">
    <property type="component" value="Unplaced"/>
</dbReference>
<proteinExistence type="predicted"/>
<evidence type="ECO:0000313" key="3">
    <source>
        <dbReference type="WBParaSite" id="Hba_02294"/>
    </source>
</evidence>
<reference evidence="3" key="1">
    <citation type="submission" date="2016-11" db="UniProtKB">
        <authorList>
            <consortium name="WormBaseParasite"/>
        </authorList>
    </citation>
    <scope>IDENTIFICATION</scope>
</reference>
<dbReference type="WBParaSite" id="Hba_02294">
    <property type="protein sequence ID" value="Hba_02294"/>
    <property type="gene ID" value="Hba_02294"/>
</dbReference>
<name>A0A1I7WC55_HETBA</name>
<evidence type="ECO:0000256" key="1">
    <source>
        <dbReference type="SAM" id="MobiDB-lite"/>
    </source>
</evidence>
<dbReference type="AlphaFoldDB" id="A0A1I7WC55"/>
<evidence type="ECO:0000313" key="2">
    <source>
        <dbReference type="Proteomes" id="UP000095283"/>
    </source>
</evidence>
<keyword evidence="2" id="KW-1185">Reference proteome</keyword>
<sequence>MLMVPKPKPPINDKAFSSTSKPKMTASDPKDISHQFCSTYLFVS</sequence>